<evidence type="ECO:0000313" key="10">
    <source>
        <dbReference type="EMBL" id="ACV34963.1"/>
    </source>
</evidence>
<feature type="transmembrane region" description="Helical" evidence="7">
    <location>
        <begin position="479"/>
        <end position="503"/>
    </location>
</feature>
<dbReference type="KEGG" id="app:CAP2UW1_1652"/>
<dbReference type="eggNOG" id="COG4233">
    <property type="taxonomic scope" value="Bacteria"/>
</dbReference>
<dbReference type="PANTHER" id="PTHR32234">
    <property type="entry name" value="THIOL:DISULFIDE INTERCHANGE PROTEIN DSBD"/>
    <property type="match status" value="1"/>
</dbReference>
<protein>
    <submittedName>
        <fullName evidence="10">Putative ThiO:disulfide interchange protein</fullName>
    </submittedName>
</protein>
<dbReference type="InterPro" id="IPR028250">
    <property type="entry name" value="DsbDN"/>
</dbReference>
<dbReference type="GO" id="GO:0015035">
    <property type="term" value="F:protein-disulfide reductase activity"/>
    <property type="evidence" value="ECO:0007669"/>
    <property type="project" value="TreeGrafter"/>
</dbReference>
<gene>
    <name evidence="10" type="ordered locus">CAP2UW1_1652</name>
</gene>
<feature type="transmembrane region" description="Helical" evidence="7">
    <location>
        <begin position="548"/>
        <end position="568"/>
    </location>
</feature>
<dbReference type="PROSITE" id="PS00194">
    <property type="entry name" value="THIOREDOXIN_1"/>
    <property type="match status" value="1"/>
</dbReference>
<feature type="transmembrane region" description="Helical" evidence="7">
    <location>
        <begin position="323"/>
        <end position="347"/>
    </location>
</feature>
<proteinExistence type="predicted"/>
<evidence type="ECO:0000256" key="2">
    <source>
        <dbReference type="ARBA" id="ARBA00022692"/>
    </source>
</evidence>
<dbReference type="Pfam" id="PF11412">
    <property type="entry name" value="DsbD_N"/>
    <property type="match status" value="1"/>
</dbReference>
<organism evidence="10">
    <name type="scientific">Accumulibacter regalis</name>
    <dbReference type="NCBI Taxonomy" id="522306"/>
    <lineage>
        <taxon>Bacteria</taxon>
        <taxon>Pseudomonadati</taxon>
        <taxon>Pseudomonadota</taxon>
        <taxon>Betaproteobacteria</taxon>
        <taxon>Candidatus Accumulibacter</taxon>
    </lineage>
</organism>
<dbReference type="HOGENOM" id="CLU_014657_1_0_4"/>
<dbReference type="STRING" id="522306.CAP2UW1_1652"/>
<dbReference type="GO" id="GO:0017004">
    <property type="term" value="P:cytochrome complex assembly"/>
    <property type="evidence" value="ECO:0007669"/>
    <property type="project" value="UniProtKB-KW"/>
</dbReference>
<dbReference type="SUPFAM" id="SSF52833">
    <property type="entry name" value="Thioredoxin-like"/>
    <property type="match status" value="1"/>
</dbReference>
<dbReference type="AlphaFoldDB" id="C7RUB1"/>
<feature type="domain" description="Cytochrome C biogenesis protein transmembrane" evidence="8">
    <location>
        <begin position="324"/>
        <end position="536"/>
    </location>
</feature>
<dbReference type="InterPro" id="IPR017937">
    <property type="entry name" value="Thioredoxin_CS"/>
</dbReference>
<feature type="transmembrane region" description="Helical" evidence="7">
    <location>
        <begin position="368"/>
        <end position="387"/>
    </location>
</feature>
<feature type="transmembrane region" description="Helical" evidence="7">
    <location>
        <begin position="575"/>
        <end position="595"/>
    </location>
</feature>
<dbReference type="GO" id="GO:0045454">
    <property type="term" value="P:cell redox homeostasis"/>
    <property type="evidence" value="ECO:0007669"/>
    <property type="project" value="TreeGrafter"/>
</dbReference>
<dbReference type="PANTHER" id="PTHR32234:SF3">
    <property type="entry name" value="SUPPRESSION OF COPPER SENSITIVITY PROTEIN"/>
    <property type="match status" value="1"/>
</dbReference>
<evidence type="ECO:0000259" key="8">
    <source>
        <dbReference type="Pfam" id="PF02683"/>
    </source>
</evidence>
<dbReference type="InterPro" id="IPR003834">
    <property type="entry name" value="Cyt_c_assmbl_TM_dom"/>
</dbReference>
<dbReference type="eggNOG" id="COG4232">
    <property type="taxonomic scope" value="Bacteria"/>
</dbReference>
<dbReference type="OrthoDB" id="9811036at2"/>
<dbReference type="Gene3D" id="3.40.30.10">
    <property type="entry name" value="Glutaredoxin"/>
    <property type="match status" value="1"/>
</dbReference>
<sequence precursor="true">MLSFSARHTDSFVERTWRRLTESLVIVVALAWAAVAAAAPVHTPHVEAELLAERTALVPGEPLTVALRLRMAPGWHVYWQNPGDSGVPTTIAWDLPAGIAAGPIQWPAPRALPAGPLINYGYEGEVLHLVELAVPASLAAVGTQTLRARVDWLVCKEACIPESVELGLTLPAAASAEANPASATTIAATRRALPRALAGWQASAAGQGTSITLRLAPPTGAGDPGTLRFFPFAERQIEASAPQTLARAGNTYLLTLPVASDLAGPLPRLNGVLTASGTLGEAVTAATLDLPLAGHVVPGARPDLATTTPVGPHPSPAAAALTLWLAALSALAGGLLLNLMPCVFPVLSIKVLGFATHDDRPSTLHKEAFAYATGVVLTFVALGLALFALRAAGEQLGWGFQLQSPVVVTALAALFFVLALNLSGVFEFGQFAPASLIGLSARRRSLDAFAAGVLAVVVASPCTAPFMGAALGFALAGSAWVTLLVFAALGIGMALPYVLLACFPGWRQHLPRPGAWLGRFKQLLAYPLYATVIWLVWVLGAQTDNDSVVRLLLALLGIGFALWAWRILREGGTRLWAAAIAVALLGVALVAWPLLTGSHEVRVNTPKGTGTAATSDSEWEAFTPTRLAELSGAGRTVFVDFTAAWCVTCQVNKRLVLNDGEIRSAFAHKQVALLRADWTRRDPAITQALTALGRSGVPVYVLYRPGREPLLLPEVLQRQTVLAALAPL</sequence>
<keyword evidence="3" id="KW-0201">Cytochrome c-type biogenesis</keyword>
<reference evidence="10" key="2">
    <citation type="submission" date="2009-09" db="EMBL/GenBank/DDBJ databases">
        <title>Complete sequence of chromosome of Candidatus Accumulibacter phosphatis clade IIA str. UW-1.</title>
        <authorList>
            <consortium name="US DOE Joint Genome Institute"/>
            <person name="Martin H.G."/>
            <person name="Ivanova N."/>
            <person name="Kunin V."/>
            <person name="Warnecke F."/>
            <person name="Barry K."/>
            <person name="He S."/>
            <person name="Salamov A."/>
            <person name="Szeto E."/>
            <person name="Dalin E."/>
            <person name="Pangilinan J.L."/>
            <person name="Lapidus A."/>
            <person name="Lowry S."/>
            <person name="Kyrpides N.C."/>
            <person name="McMahon K.D."/>
            <person name="Hugenholtz P."/>
        </authorList>
    </citation>
    <scope>NUCLEOTIDE SEQUENCE [LARGE SCALE GENOMIC DNA]</scope>
    <source>
        <strain evidence="10">UW-1</strain>
    </source>
</reference>
<accession>C7RUB1</accession>
<keyword evidence="5 7" id="KW-0472">Membrane</keyword>
<evidence type="ECO:0000256" key="4">
    <source>
        <dbReference type="ARBA" id="ARBA00022989"/>
    </source>
</evidence>
<feature type="domain" description="Thiol:disulfide interchange protein DsbD N-terminal" evidence="9">
    <location>
        <begin position="48"/>
        <end position="166"/>
    </location>
</feature>
<dbReference type="EMBL" id="CP001715">
    <property type="protein sequence ID" value="ACV34963.1"/>
    <property type="molecule type" value="Genomic_DNA"/>
</dbReference>
<feature type="transmembrane region" description="Helical" evidence="7">
    <location>
        <begin position="407"/>
        <end position="428"/>
    </location>
</feature>
<keyword evidence="2 7" id="KW-0812">Transmembrane</keyword>
<dbReference type="InterPro" id="IPR036249">
    <property type="entry name" value="Thioredoxin-like_sf"/>
</dbReference>
<evidence type="ECO:0000256" key="7">
    <source>
        <dbReference type="SAM" id="Phobius"/>
    </source>
</evidence>
<dbReference type="InterPro" id="IPR035671">
    <property type="entry name" value="DsbD_gamma"/>
</dbReference>
<evidence type="ECO:0000256" key="6">
    <source>
        <dbReference type="ARBA" id="ARBA00023284"/>
    </source>
</evidence>
<feature type="transmembrane region" description="Helical" evidence="7">
    <location>
        <begin position="449"/>
        <end position="473"/>
    </location>
</feature>
<dbReference type="Pfam" id="PF02683">
    <property type="entry name" value="DsbD_TM"/>
    <property type="match status" value="1"/>
</dbReference>
<evidence type="ECO:0000256" key="5">
    <source>
        <dbReference type="ARBA" id="ARBA00023136"/>
    </source>
</evidence>
<evidence type="ECO:0000259" key="9">
    <source>
        <dbReference type="Pfam" id="PF11412"/>
    </source>
</evidence>
<reference evidence="10" key="1">
    <citation type="submission" date="2009-08" db="EMBL/GenBank/DDBJ databases">
        <authorList>
            <consortium name="US DOE Joint Genome Institute"/>
            <person name="Lucas S."/>
            <person name="Copeland A."/>
            <person name="Lapidus A."/>
            <person name="Glavina del Rio T."/>
            <person name="Dalin E."/>
            <person name="Tice H."/>
            <person name="Bruce D."/>
            <person name="Barry K."/>
            <person name="Pitluck S."/>
            <person name="Lowry S."/>
            <person name="Larimer F."/>
            <person name="Land M."/>
            <person name="Hauser L."/>
            <person name="Kyrpides N."/>
            <person name="Ivanova N."/>
            <person name="McMahon K.D."/>
            <person name="Hugenholtz P."/>
        </authorList>
    </citation>
    <scope>NUCLEOTIDE SEQUENCE</scope>
    <source>
        <strain evidence="10">UW-1</strain>
    </source>
</reference>
<keyword evidence="4 7" id="KW-1133">Transmembrane helix</keyword>
<evidence type="ECO:0000256" key="3">
    <source>
        <dbReference type="ARBA" id="ARBA00022748"/>
    </source>
</evidence>
<evidence type="ECO:0000256" key="1">
    <source>
        <dbReference type="ARBA" id="ARBA00004141"/>
    </source>
</evidence>
<name>C7RUB1_ACCRE</name>
<feature type="transmembrane region" description="Helical" evidence="7">
    <location>
        <begin position="523"/>
        <end position="542"/>
    </location>
</feature>
<comment type="subcellular location">
    <subcellularLocation>
        <location evidence="1">Membrane</location>
        <topology evidence="1">Multi-pass membrane protein</topology>
    </subcellularLocation>
</comment>
<dbReference type="GO" id="GO:0016020">
    <property type="term" value="C:membrane"/>
    <property type="evidence" value="ECO:0007669"/>
    <property type="project" value="UniProtKB-SubCell"/>
</dbReference>
<keyword evidence="6" id="KW-0676">Redox-active center</keyword>
<dbReference type="CDD" id="cd02953">
    <property type="entry name" value="DsbDgamma"/>
    <property type="match status" value="1"/>
</dbReference>
<dbReference type="Pfam" id="PF13899">
    <property type="entry name" value="Thioredoxin_7"/>
    <property type="match status" value="1"/>
</dbReference>